<dbReference type="AlphaFoldDB" id="A0A419NEK9"/>
<proteinExistence type="predicted"/>
<name>A0A419NEK9_9GAMM</name>
<evidence type="ECO:0000313" key="2">
    <source>
        <dbReference type="Proteomes" id="UP000284908"/>
    </source>
</evidence>
<sequence>MNLTIKQLCDICDFMGVSVEAPTESDGLDTEVWIGEGVIAGENGEPDYHGLIAHDAEYPEEGAIALEERAPTVTLFCISKTSELTKIAEYEAKGYVVDESSLVNRKVGDWIVMKLKEQPHD</sequence>
<reference evidence="1 2" key="1">
    <citation type="submission" date="2018-09" db="EMBL/GenBank/DDBJ databases">
        <authorList>
            <person name="Le Fleche-Mateos A."/>
        </authorList>
    </citation>
    <scope>NUCLEOTIDE SEQUENCE [LARGE SCALE GENOMIC DNA]</scope>
    <source>
        <strain evidence="1 2">DSM 27399</strain>
    </source>
</reference>
<organism evidence="1 2">
    <name type="scientific">Rahnella woolbedingensis</name>
    <dbReference type="NCBI Taxonomy" id="1510574"/>
    <lineage>
        <taxon>Bacteria</taxon>
        <taxon>Pseudomonadati</taxon>
        <taxon>Pseudomonadota</taxon>
        <taxon>Gammaproteobacteria</taxon>
        <taxon>Enterobacterales</taxon>
        <taxon>Yersiniaceae</taxon>
        <taxon>Rahnella</taxon>
    </lineage>
</organism>
<comment type="caution">
    <text evidence="1">The sequence shown here is derived from an EMBL/GenBank/DDBJ whole genome shotgun (WGS) entry which is preliminary data.</text>
</comment>
<accession>A0A419NEK9</accession>
<dbReference type="RefSeq" id="WP_120131206.1">
    <property type="nucleotide sequence ID" value="NZ_RAHH01000002.1"/>
</dbReference>
<dbReference type="OrthoDB" id="9912254at2"/>
<dbReference type="Proteomes" id="UP000284908">
    <property type="component" value="Unassembled WGS sequence"/>
</dbReference>
<dbReference type="EMBL" id="RAHH01000002">
    <property type="protein sequence ID" value="RJT47194.1"/>
    <property type="molecule type" value="Genomic_DNA"/>
</dbReference>
<gene>
    <name evidence="1" type="ORF">D6C13_02200</name>
</gene>
<evidence type="ECO:0000313" key="1">
    <source>
        <dbReference type="EMBL" id="RJT47194.1"/>
    </source>
</evidence>
<protein>
    <submittedName>
        <fullName evidence="1">Uncharacterized protein</fullName>
    </submittedName>
</protein>
<keyword evidence="2" id="KW-1185">Reference proteome</keyword>